<name>A0A086KI64_TOXGO</name>
<feature type="region of interest" description="Disordered" evidence="1">
    <location>
        <begin position="417"/>
        <end position="446"/>
    </location>
</feature>
<evidence type="ECO:0000313" key="3">
    <source>
        <dbReference type="Proteomes" id="UP000028837"/>
    </source>
</evidence>
<evidence type="ECO:0008006" key="4">
    <source>
        <dbReference type="Google" id="ProtNLM"/>
    </source>
</evidence>
<dbReference type="OrthoDB" id="342143at2759"/>
<feature type="region of interest" description="Disordered" evidence="1">
    <location>
        <begin position="199"/>
        <end position="235"/>
    </location>
</feature>
<proteinExistence type="predicted"/>
<gene>
    <name evidence="2" type="ORF">TGDOM2_312970</name>
</gene>
<feature type="region of interest" description="Disordered" evidence="1">
    <location>
        <begin position="14"/>
        <end position="38"/>
    </location>
</feature>
<dbReference type="Proteomes" id="UP000028837">
    <property type="component" value="Unassembled WGS sequence"/>
</dbReference>
<evidence type="ECO:0000313" key="2">
    <source>
        <dbReference type="EMBL" id="KFG44082.1"/>
    </source>
</evidence>
<feature type="compositionally biased region" description="Polar residues" evidence="1">
    <location>
        <begin position="418"/>
        <end position="429"/>
    </location>
</feature>
<comment type="caution">
    <text evidence="2">The sequence shown here is derived from an EMBL/GenBank/DDBJ whole genome shotgun (WGS) entry which is preliminary data.</text>
</comment>
<sequence>MPVTKTYHLAQGCLGSAASKKRTEEPEPGRNRHEYTAKSLRLQKSDPEDQTTFLKGYSSDTNLKYRNEISLTLLDRGSERNILAVEENFPNRVCVSEECKESQVECVPSIRSPTNNPPFQAGEARNLPTLLSRGSSPGCVNVPCPQEAIALPPPRSSTSQSSVVSQHPISHEGDNSFSECSSPCKNLQFVVLSLDSGDRQSLEGQGLDSTSRCAHRTPNISTSHDGQRSSGGRTDGFADGFRTQQFTNGGDMQGEFGADNHKKQALRWKLKALSLRQKVVAGNLPSAGRPGLSPPCSLPSCQARPGISPVPIAATPASSRSGPAVKYPPSALQIAQYDSSLQLFGEEQVSGETAQVKKPQLVTETTIMSATANEIIQENNQSQDSDDGVTVHQREWISIDELKTLLRERLTELASKVGSGSQNKASFEGSQGEARLTPVEQEGNIEGDGVRDGGAYGCENSHGSDWCNAAQILQDILKSRQVADDELESYGEKLPSLGALLHEEGLCKPCVFANKANKQCLNGVACLFCHHFHKEKRKRARKARSQQKHQSSPGGFSPVSMLYPDSHHFAPLLHPATAHRSNGLCKQIPGRSPMTPILRTPVFSGCRSTGAKLTPIVGNTGSLPALLPGGGGSAQFRATCGSMNQPPPPPPPPPGLEKLAATDVHNWKMKGQIPINVPKKFDSELCPTLLTGGRSLQSIGSAPRQLHAGGRREATSPPGCSSGAPGCLQSGNSHAKMSTTETRHFLESRIPDTNSSTHRAATAIAKGATRDPSYQFPVTDRTRMNSIRAQPSRRVNLQHKNHDSEYCLKRSQDSAALRPPGGKEEEAFDNLWLQDRNCFVLKGMLNEPNLPQNTAIEEGCNHDSLPNKNEFATDGNGSDSQGAVSSLPIAAAVPLENQTESMSWLNGNEKQESERVWPHPPMMGDGEKAIDDLAKRALGRLNRDELVHLMDLIACTLATQSLPVSAGLEWHAHQAGEHFDTPEGSSTPRKLDPILAEAGGQEDGESASTTFSFPDGFARC</sequence>
<accession>A0A086KI64</accession>
<feature type="region of interest" description="Disordered" evidence="1">
    <location>
        <begin position="696"/>
        <end position="726"/>
    </location>
</feature>
<feature type="region of interest" description="Disordered" evidence="1">
    <location>
        <begin position="998"/>
        <end position="1020"/>
    </location>
</feature>
<dbReference type="AlphaFoldDB" id="A0A086KI64"/>
<feature type="region of interest" description="Disordered" evidence="1">
    <location>
        <begin position="539"/>
        <end position="560"/>
    </location>
</feature>
<feature type="compositionally biased region" description="Low complexity" evidence="1">
    <location>
        <begin position="156"/>
        <end position="166"/>
    </location>
</feature>
<dbReference type="VEuPathDB" id="ToxoDB:TGDOM2_312970"/>
<feature type="compositionally biased region" description="Basic and acidic residues" evidence="1">
    <location>
        <begin position="21"/>
        <end position="36"/>
    </location>
</feature>
<organism evidence="2 3">
    <name type="scientific">Toxoplasma gondii GAB2-2007-GAL-DOM2</name>
    <dbReference type="NCBI Taxonomy" id="1130820"/>
    <lineage>
        <taxon>Eukaryota</taxon>
        <taxon>Sar</taxon>
        <taxon>Alveolata</taxon>
        <taxon>Apicomplexa</taxon>
        <taxon>Conoidasida</taxon>
        <taxon>Coccidia</taxon>
        <taxon>Eucoccidiorida</taxon>
        <taxon>Eimeriorina</taxon>
        <taxon>Sarcocystidae</taxon>
        <taxon>Toxoplasma</taxon>
    </lineage>
</organism>
<feature type="region of interest" description="Disordered" evidence="1">
    <location>
        <begin position="150"/>
        <end position="175"/>
    </location>
</feature>
<feature type="compositionally biased region" description="Polar residues" evidence="1">
    <location>
        <begin position="207"/>
        <end position="232"/>
    </location>
</feature>
<evidence type="ECO:0000256" key="1">
    <source>
        <dbReference type="SAM" id="MobiDB-lite"/>
    </source>
</evidence>
<protein>
    <recommendedName>
        <fullName evidence="4">C3H1-type domain-containing protein</fullName>
    </recommendedName>
</protein>
<reference evidence="2 3" key="1">
    <citation type="submission" date="2014-02" db="EMBL/GenBank/DDBJ databases">
        <authorList>
            <person name="Sibley D."/>
            <person name="Venepally P."/>
            <person name="Karamycheva S."/>
            <person name="Hadjithomas M."/>
            <person name="Khan A."/>
            <person name="Brunk B."/>
            <person name="Roos D."/>
            <person name="Caler E."/>
            <person name="Lorenzi H."/>
        </authorList>
    </citation>
    <scope>NUCLEOTIDE SEQUENCE [LARGE SCALE GENOMIC DNA]</scope>
    <source>
        <strain evidence="2 3">GAB2-2007-GAL-DOM2</strain>
    </source>
</reference>
<dbReference type="EMBL" id="AHZU02000458">
    <property type="protein sequence ID" value="KFG44082.1"/>
    <property type="molecule type" value="Genomic_DNA"/>
</dbReference>